<dbReference type="EMBL" id="BMYI01000037">
    <property type="protein sequence ID" value="GHC40802.1"/>
    <property type="molecule type" value="Genomic_DNA"/>
</dbReference>
<evidence type="ECO:0008006" key="3">
    <source>
        <dbReference type="Google" id="ProtNLM"/>
    </source>
</evidence>
<accession>A0ABQ3FUJ7</accession>
<dbReference type="Proteomes" id="UP000658305">
    <property type="component" value="Unassembled WGS sequence"/>
</dbReference>
<dbReference type="RefSeq" id="WP_189382839.1">
    <property type="nucleotide sequence ID" value="NZ_BMYI01000037.1"/>
</dbReference>
<reference evidence="2" key="1">
    <citation type="journal article" date="2019" name="Int. J. Syst. Evol. Microbiol.">
        <title>The Global Catalogue of Microorganisms (GCM) 10K type strain sequencing project: providing services to taxonomists for standard genome sequencing and annotation.</title>
        <authorList>
            <consortium name="The Broad Institute Genomics Platform"/>
            <consortium name="The Broad Institute Genome Sequencing Center for Infectious Disease"/>
            <person name="Wu L."/>
            <person name="Ma J."/>
        </authorList>
    </citation>
    <scope>NUCLEOTIDE SEQUENCE [LARGE SCALE GENOMIC DNA]</scope>
    <source>
        <strain evidence="2">KCTC 23298</strain>
    </source>
</reference>
<proteinExistence type="predicted"/>
<comment type="caution">
    <text evidence="1">The sequence shown here is derived from an EMBL/GenBank/DDBJ whole genome shotgun (WGS) entry which is preliminary data.</text>
</comment>
<gene>
    <name evidence="1" type="ORF">GCM10007291_48320</name>
</gene>
<sequence>MTGIKITVEFSQDEARAGLRALIERMEDRLPFYKSVGERMLTSSRDRFETETAPDGSPWQKLSQRRIRQREYLKLTPIHILRARGYLAGSLNYEASADQVEVGSAVAYAAAHQLGAQIEQPARAAKIYRKREPDGQIGRRFVRKSEADVVTDVTIPGRKISIPARPFLGLTSDDEMGIREDAEDWLIR</sequence>
<dbReference type="InterPro" id="IPR006522">
    <property type="entry name" value="Phage_virion_morphogenesis"/>
</dbReference>
<name>A0ABQ3FUJ7_9RHOB</name>
<protein>
    <recommendedName>
        <fullName evidence="3">Phage virion morphogenesis protein</fullName>
    </recommendedName>
</protein>
<dbReference type="NCBIfam" id="TIGR01635">
    <property type="entry name" value="tail_comp_S"/>
    <property type="match status" value="1"/>
</dbReference>
<evidence type="ECO:0000313" key="1">
    <source>
        <dbReference type="EMBL" id="GHC40802.1"/>
    </source>
</evidence>
<keyword evidence="2" id="KW-1185">Reference proteome</keyword>
<organism evidence="1 2">
    <name type="scientific">Gemmobacter nanjingensis</name>
    <dbReference type="NCBI Taxonomy" id="488454"/>
    <lineage>
        <taxon>Bacteria</taxon>
        <taxon>Pseudomonadati</taxon>
        <taxon>Pseudomonadota</taxon>
        <taxon>Alphaproteobacteria</taxon>
        <taxon>Rhodobacterales</taxon>
        <taxon>Paracoccaceae</taxon>
        <taxon>Gemmobacter</taxon>
    </lineage>
</organism>
<evidence type="ECO:0000313" key="2">
    <source>
        <dbReference type="Proteomes" id="UP000658305"/>
    </source>
</evidence>
<dbReference type="Pfam" id="PF05069">
    <property type="entry name" value="Phage_tail_S"/>
    <property type="match status" value="1"/>
</dbReference>